<proteinExistence type="predicted"/>
<accession>A0AAW2XQQ3</accession>
<gene>
    <name evidence="3" type="ORF">Slati_0886600</name>
</gene>
<dbReference type="InterPro" id="IPR001878">
    <property type="entry name" value="Znf_CCHC"/>
</dbReference>
<dbReference type="AlphaFoldDB" id="A0AAW2XQQ3"/>
<keyword evidence="1" id="KW-0862">Zinc</keyword>
<comment type="caution">
    <text evidence="3">The sequence shown here is derived from an EMBL/GenBank/DDBJ whole genome shotgun (WGS) entry which is preliminary data.</text>
</comment>
<reference evidence="3" key="2">
    <citation type="journal article" date="2024" name="Plant">
        <title>Genomic evolution and insights into agronomic trait innovations of Sesamum species.</title>
        <authorList>
            <person name="Miao H."/>
            <person name="Wang L."/>
            <person name="Qu L."/>
            <person name="Liu H."/>
            <person name="Sun Y."/>
            <person name="Le M."/>
            <person name="Wang Q."/>
            <person name="Wei S."/>
            <person name="Zheng Y."/>
            <person name="Lin W."/>
            <person name="Duan Y."/>
            <person name="Cao H."/>
            <person name="Xiong S."/>
            <person name="Wang X."/>
            <person name="Wei L."/>
            <person name="Li C."/>
            <person name="Ma Q."/>
            <person name="Ju M."/>
            <person name="Zhao R."/>
            <person name="Li G."/>
            <person name="Mu C."/>
            <person name="Tian Q."/>
            <person name="Mei H."/>
            <person name="Zhang T."/>
            <person name="Gao T."/>
            <person name="Zhang H."/>
        </authorList>
    </citation>
    <scope>NUCLEOTIDE SEQUENCE</scope>
    <source>
        <strain evidence="3">KEN1</strain>
    </source>
</reference>
<organism evidence="3">
    <name type="scientific">Sesamum latifolium</name>
    <dbReference type="NCBI Taxonomy" id="2727402"/>
    <lineage>
        <taxon>Eukaryota</taxon>
        <taxon>Viridiplantae</taxon>
        <taxon>Streptophyta</taxon>
        <taxon>Embryophyta</taxon>
        <taxon>Tracheophyta</taxon>
        <taxon>Spermatophyta</taxon>
        <taxon>Magnoliopsida</taxon>
        <taxon>eudicotyledons</taxon>
        <taxon>Gunneridae</taxon>
        <taxon>Pentapetalae</taxon>
        <taxon>asterids</taxon>
        <taxon>lamiids</taxon>
        <taxon>Lamiales</taxon>
        <taxon>Pedaliaceae</taxon>
        <taxon>Sesamum</taxon>
    </lineage>
</organism>
<keyword evidence="1" id="KW-0863">Zinc-finger</keyword>
<dbReference type="PROSITE" id="PS50158">
    <property type="entry name" value="ZF_CCHC"/>
    <property type="match status" value="1"/>
</dbReference>
<feature type="domain" description="CCHC-type" evidence="2">
    <location>
        <begin position="187"/>
        <end position="203"/>
    </location>
</feature>
<dbReference type="PANTHER" id="PTHR31286:SF165">
    <property type="entry name" value="DUF4283 DOMAIN-CONTAINING PROTEIN"/>
    <property type="match status" value="1"/>
</dbReference>
<evidence type="ECO:0000259" key="2">
    <source>
        <dbReference type="PROSITE" id="PS50158"/>
    </source>
</evidence>
<sequence length="251" mass="28395">MVNGDNIAAAFNKSSRKTLSYVVPMIQNEEIIVQPTLEMSRDDARHWASTAVGYFLGRKPYFHHLNEFVRSTWPAVMEVTATLHGFYFFKFKTVAAMEEVPVWVRLKQLPVEFWTDEGLSTVASGIGRPLYQDAITRACTRLDFARVCVMLDISSTLPKHIVVLIPKEDGGEAPCRVDVEYEWLPPKCTTCNSLGHRTKECPSLHRSSKSAVQVFVPKSRPPPQHTSPSRPPAPQQCLILPLCRLRNSRCR</sequence>
<dbReference type="PANTHER" id="PTHR31286">
    <property type="entry name" value="GLYCINE-RICH CELL WALL STRUCTURAL PROTEIN 1.8-LIKE"/>
    <property type="match status" value="1"/>
</dbReference>
<dbReference type="SUPFAM" id="SSF57756">
    <property type="entry name" value="Retrovirus zinc finger-like domains"/>
    <property type="match status" value="1"/>
</dbReference>
<evidence type="ECO:0000313" key="3">
    <source>
        <dbReference type="EMBL" id="KAL0455474.1"/>
    </source>
</evidence>
<name>A0AAW2XQQ3_9LAMI</name>
<dbReference type="InterPro" id="IPR040256">
    <property type="entry name" value="At4g02000-like"/>
</dbReference>
<reference evidence="3" key="1">
    <citation type="submission" date="2020-06" db="EMBL/GenBank/DDBJ databases">
        <authorList>
            <person name="Li T."/>
            <person name="Hu X."/>
            <person name="Zhang T."/>
            <person name="Song X."/>
            <person name="Zhang H."/>
            <person name="Dai N."/>
            <person name="Sheng W."/>
            <person name="Hou X."/>
            <person name="Wei L."/>
        </authorList>
    </citation>
    <scope>NUCLEOTIDE SEQUENCE</scope>
    <source>
        <strain evidence="3">KEN1</strain>
        <tissue evidence="3">Leaf</tissue>
    </source>
</reference>
<dbReference type="InterPro" id="IPR036875">
    <property type="entry name" value="Znf_CCHC_sf"/>
</dbReference>
<evidence type="ECO:0000256" key="1">
    <source>
        <dbReference type="PROSITE-ProRule" id="PRU00047"/>
    </source>
</evidence>
<dbReference type="GO" id="GO:0003676">
    <property type="term" value="F:nucleic acid binding"/>
    <property type="evidence" value="ECO:0007669"/>
    <property type="project" value="InterPro"/>
</dbReference>
<protein>
    <recommendedName>
        <fullName evidence="2">CCHC-type domain-containing protein</fullName>
    </recommendedName>
</protein>
<dbReference type="EMBL" id="JACGWN010000003">
    <property type="protein sequence ID" value="KAL0455474.1"/>
    <property type="molecule type" value="Genomic_DNA"/>
</dbReference>
<dbReference type="GO" id="GO:0008270">
    <property type="term" value="F:zinc ion binding"/>
    <property type="evidence" value="ECO:0007669"/>
    <property type="project" value="UniProtKB-KW"/>
</dbReference>
<keyword evidence="1" id="KW-0479">Metal-binding</keyword>